<proteinExistence type="predicted"/>
<dbReference type="RefSeq" id="WP_271172095.1">
    <property type="nucleotide sequence ID" value="NZ_BSEJ01000001.1"/>
</dbReference>
<keyword evidence="3" id="KW-1185">Reference proteome</keyword>
<dbReference type="EMBL" id="BSEJ01000001">
    <property type="protein sequence ID" value="GLJ60383.1"/>
    <property type="molecule type" value="Genomic_DNA"/>
</dbReference>
<feature type="compositionally biased region" description="Low complexity" evidence="1">
    <location>
        <begin position="316"/>
        <end position="339"/>
    </location>
</feature>
<reference evidence="2" key="1">
    <citation type="journal article" date="2014" name="Int. J. Syst. Evol. Microbiol.">
        <title>Complete genome sequence of Corynebacterium casei LMG S-19264T (=DSM 44701T), isolated from a smear-ripened cheese.</title>
        <authorList>
            <consortium name="US DOE Joint Genome Institute (JGI-PGF)"/>
            <person name="Walter F."/>
            <person name="Albersmeier A."/>
            <person name="Kalinowski J."/>
            <person name="Ruckert C."/>
        </authorList>
    </citation>
    <scope>NUCLEOTIDE SEQUENCE</scope>
    <source>
        <strain evidence="2">VKM Ac-1020</strain>
    </source>
</reference>
<organism evidence="2 3">
    <name type="scientific">Microbacterium barkeri</name>
    <dbReference type="NCBI Taxonomy" id="33917"/>
    <lineage>
        <taxon>Bacteria</taxon>
        <taxon>Bacillati</taxon>
        <taxon>Actinomycetota</taxon>
        <taxon>Actinomycetes</taxon>
        <taxon>Micrococcales</taxon>
        <taxon>Microbacteriaceae</taxon>
        <taxon>Microbacterium</taxon>
    </lineage>
</organism>
<feature type="region of interest" description="Disordered" evidence="1">
    <location>
        <begin position="216"/>
        <end position="242"/>
    </location>
</feature>
<reference evidence="2" key="2">
    <citation type="submission" date="2023-01" db="EMBL/GenBank/DDBJ databases">
        <authorList>
            <person name="Sun Q."/>
            <person name="Evtushenko L."/>
        </authorList>
    </citation>
    <scope>NUCLEOTIDE SEQUENCE</scope>
    <source>
        <strain evidence="2">VKM Ac-1020</strain>
    </source>
</reference>
<sequence length="416" mass="43225">MGWDDVISGEPGISEGTGAYRLIRHVAPPGAPLAGELAAAGDDVVQLVRTEAAEGWEGWRAAGAQHVLAPVDIVRLPDGHALALPWCVARLETWLAGRLARGPALAGGEIVTLAVSVLRGVQEAWAGRAGDEHGPSGEWWLTDEARPVLALGAGDAAEASARRVLATVSEASGDRVVRRALDECATALERPRGLHRALPELESRLFDACAPRPLLRADDGAENSDAAATPERRQGADQPDRAAMPAWSDWIDRHVDAGVGMLATRAWEGLREGAALIRARLRPRGARTGSRRAPLLVGGACAAAVLLAGALWPSDASPGAGAAEEPAAAAEPADAAGAPESEHGPEAEGADDETPEQATARLVEGADDATVALLDDFGDVAVTRAVVDGETRHVVLERVDGAWRLRQVYDTAKGAG</sequence>
<feature type="region of interest" description="Disordered" evidence="1">
    <location>
        <begin position="316"/>
        <end position="356"/>
    </location>
</feature>
<gene>
    <name evidence="2" type="ORF">GCM10017576_05120</name>
</gene>
<evidence type="ECO:0000313" key="2">
    <source>
        <dbReference type="EMBL" id="GLJ60383.1"/>
    </source>
</evidence>
<dbReference type="Proteomes" id="UP001142462">
    <property type="component" value="Unassembled WGS sequence"/>
</dbReference>
<protein>
    <submittedName>
        <fullName evidence="2">Uncharacterized protein</fullName>
    </submittedName>
</protein>
<name>A0A9W6H1G2_9MICO</name>
<feature type="compositionally biased region" description="Basic and acidic residues" evidence="1">
    <location>
        <begin position="230"/>
        <end position="240"/>
    </location>
</feature>
<comment type="caution">
    <text evidence="2">The sequence shown here is derived from an EMBL/GenBank/DDBJ whole genome shotgun (WGS) entry which is preliminary data.</text>
</comment>
<accession>A0A9W6H1G2</accession>
<evidence type="ECO:0000313" key="3">
    <source>
        <dbReference type="Proteomes" id="UP001142462"/>
    </source>
</evidence>
<evidence type="ECO:0000256" key="1">
    <source>
        <dbReference type="SAM" id="MobiDB-lite"/>
    </source>
</evidence>
<dbReference type="AlphaFoldDB" id="A0A9W6H1G2"/>